<feature type="domain" description="PucR-like N-terminal" evidence="2">
    <location>
        <begin position="11"/>
        <end position="175"/>
    </location>
</feature>
<evidence type="ECO:0000313" key="3">
    <source>
        <dbReference type="EMBL" id="MEX0427349.1"/>
    </source>
</evidence>
<proteinExistence type="predicted"/>
<dbReference type="Pfam" id="PF25906">
    <property type="entry name" value="PucR-like_N"/>
    <property type="match status" value="1"/>
</dbReference>
<comment type="caution">
    <text evidence="3">The sequence shown here is derived from an EMBL/GenBank/DDBJ whole genome shotgun (WGS) entry which is preliminary data.</text>
</comment>
<evidence type="ECO:0000313" key="4">
    <source>
        <dbReference type="Proteomes" id="UP001556631"/>
    </source>
</evidence>
<dbReference type="Pfam" id="PF13556">
    <property type="entry name" value="HTH_30"/>
    <property type="match status" value="1"/>
</dbReference>
<keyword evidence="4" id="KW-1185">Reference proteome</keyword>
<accession>A0ABV3T0C3</accession>
<dbReference type="InterPro" id="IPR042070">
    <property type="entry name" value="PucR_C-HTH_sf"/>
</dbReference>
<dbReference type="RefSeq" id="WP_367992639.1">
    <property type="nucleotide sequence ID" value="NZ_JBFPJR010000009.1"/>
</dbReference>
<dbReference type="Proteomes" id="UP001556631">
    <property type="component" value="Unassembled WGS sequence"/>
</dbReference>
<sequence length="383" mass="42581">MAQDLLVAERLEARIAERLPQLLLDVRDRLLTGWPDYAAFLDEDLEEIRDGAGLFLHRLMVLATSGLNDGARPLEDEQAVQVVFQQIGGRQWELGHDLTRLLTAYQVGARVAWRHVAECASAMDLPGDLIAGLAESVFDFVNHLSQASTQGYVQAQRADARARDRQRADLVDLLLSERSTMSAVRAAADRARWRLPARVALLLGDDEGELLSRLDASTLPVRQGDLAGAIIADPIDRERLARTLRGVRCVIGLTVPVELAARSVELAQIAFGLARDGVLGGCPVFVDDHLDTIIVHRDDRLLAFLRDQVLAPLEGLPVGARERLTDTLVWWLRHQGDRTAVAQELHVHPQTVSYRVNRLRELFGDALDSPRERSRLLLALNWS</sequence>
<protein>
    <submittedName>
        <fullName evidence="3">Helix-turn-helix domain-containing protein</fullName>
    </submittedName>
</protein>
<evidence type="ECO:0000259" key="2">
    <source>
        <dbReference type="Pfam" id="PF25906"/>
    </source>
</evidence>
<organism evidence="3 4">
    <name type="scientific">Nocardioides eburneus</name>
    <dbReference type="NCBI Taxonomy" id="3231482"/>
    <lineage>
        <taxon>Bacteria</taxon>
        <taxon>Bacillati</taxon>
        <taxon>Actinomycetota</taxon>
        <taxon>Actinomycetes</taxon>
        <taxon>Propionibacteriales</taxon>
        <taxon>Nocardioidaceae</taxon>
        <taxon>Nocardioides</taxon>
    </lineage>
</organism>
<feature type="domain" description="PucR C-terminal helix-turn-helix" evidence="1">
    <location>
        <begin position="324"/>
        <end position="381"/>
    </location>
</feature>
<dbReference type="InterPro" id="IPR025736">
    <property type="entry name" value="PucR_C-HTH_dom"/>
</dbReference>
<evidence type="ECO:0000259" key="1">
    <source>
        <dbReference type="Pfam" id="PF13556"/>
    </source>
</evidence>
<dbReference type="Gene3D" id="1.10.10.2840">
    <property type="entry name" value="PucR C-terminal helix-turn-helix domain"/>
    <property type="match status" value="1"/>
</dbReference>
<dbReference type="EMBL" id="JBFPJR010000009">
    <property type="protein sequence ID" value="MEX0427349.1"/>
    <property type="molecule type" value="Genomic_DNA"/>
</dbReference>
<dbReference type="PANTHER" id="PTHR33744">
    <property type="entry name" value="CARBOHYDRATE DIACID REGULATOR"/>
    <property type="match status" value="1"/>
</dbReference>
<dbReference type="InterPro" id="IPR058663">
    <property type="entry name" value="PucR-like_N"/>
</dbReference>
<dbReference type="InterPro" id="IPR051448">
    <property type="entry name" value="CdaR-like_regulators"/>
</dbReference>
<dbReference type="PANTHER" id="PTHR33744:SF1">
    <property type="entry name" value="DNA-BINDING TRANSCRIPTIONAL ACTIVATOR ADER"/>
    <property type="match status" value="1"/>
</dbReference>
<reference evidence="3 4" key="1">
    <citation type="submission" date="2024-07" db="EMBL/GenBank/DDBJ databases">
        <authorList>
            <person name="Lee S."/>
            <person name="Kang M."/>
        </authorList>
    </citation>
    <scope>NUCLEOTIDE SEQUENCE [LARGE SCALE GENOMIC DNA]</scope>
    <source>
        <strain evidence="3 4">DS6</strain>
    </source>
</reference>
<name>A0ABV3T0C3_9ACTN</name>
<gene>
    <name evidence="3" type="ORF">AB3X52_06955</name>
</gene>